<dbReference type="KEGG" id="aall:I6G90_01845"/>
<name>A0A7T2PG94_9GAMM</name>
<sequence>MDWFQKYKKLVFSNTTSVELINKAISLKYEHIPKVLYKYRSVNDNSIRNLLDDTIWLSDPKNFNDPYDCSFHYNVDLDPDDRDLILSMVQGNGLLSRFTEEQIQSISENSHPMVRLLELSYPDEPDLGRMYGEAIRSVMKDREKSLIRETSEGFKQAFKICCFSENPKSILMWSHYADYHKGFCIGYDFSELGNEDLRTRSIYPVIYSDEMFDASNVFGENKSISNILYINQVALMKSTEWAYEKEWRLVFSNMALPKEMPYIMPKPKHVILGAKVSSIDEARIRKICEIKDIEVFKMTMSHNQFLLNIKK</sequence>
<evidence type="ECO:0000313" key="2">
    <source>
        <dbReference type="Proteomes" id="UP000595101"/>
    </source>
</evidence>
<proteinExistence type="predicted"/>
<dbReference type="RefSeq" id="WP_197929488.1">
    <property type="nucleotide sequence ID" value="NZ_CP065745.1"/>
</dbReference>
<dbReference type="Proteomes" id="UP000595101">
    <property type="component" value="Chromosome"/>
</dbReference>
<accession>A0A7T2PG94</accession>
<reference evidence="1 2" key="1">
    <citation type="submission" date="2020-12" db="EMBL/GenBank/DDBJ databases">
        <title>FDA dAtabase for Regulatory Grade micrObial Sequences (FDA-ARGOS): Supporting development and validation of Infectious Disease Dx tests.</title>
        <authorList>
            <person name="Sproer C."/>
            <person name="Gronow S."/>
            <person name="Severitt S."/>
            <person name="Schroder I."/>
            <person name="Tallon L."/>
            <person name="Sadzewicz L."/>
            <person name="Zhao X."/>
            <person name="Boylan J."/>
            <person name="Ott S."/>
            <person name="Bowen H."/>
            <person name="Vavikolanu K."/>
            <person name="Mehta A."/>
            <person name="Aluvathingal J."/>
            <person name="Nadendla S."/>
            <person name="Lowell S."/>
            <person name="Myers T."/>
            <person name="Yan Y."/>
            <person name="Sichtig H."/>
        </authorList>
    </citation>
    <scope>NUCLEOTIDE SEQUENCE [LARGE SCALE GENOMIC DNA]</scope>
    <source>
        <strain evidence="1 2">FDAARGOS_933</strain>
    </source>
</reference>
<gene>
    <name evidence="1" type="ORF">I6G90_01845</name>
</gene>
<dbReference type="GeneID" id="60784309"/>
<evidence type="ECO:0000313" key="1">
    <source>
        <dbReference type="EMBL" id="QPR55214.1"/>
    </source>
</evidence>
<organism evidence="1 2">
    <name type="scientific">Aeromonas allosaccharophila</name>
    <dbReference type="NCBI Taxonomy" id="656"/>
    <lineage>
        <taxon>Bacteria</taxon>
        <taxon>Pseudomonadati</taxon>
        <taxon>Pseudomonadota</taxon>
        <taxon>Gammaproteobacteria</taxon>
        <taxon>Aeromonadales</taxon>
        <taxon>Aeromonadaceae</taxon>
        <taxon>Aeromonas</taxon>
    </lineage>
</organism>
<dbReference type="AlphaFoldDB" id="A0A7T2PG94"/>
<protein>
    <submittedName>
        <fullName evidence="1">DUF2971 domain-containing protein</fullName>
    </submittedName>
</protein>
<dbReference type="EMBL" id="CP065745">
    <property type="protein sequence ID" value="QPR55214.1"/>
    <property type="molecule type" value="Genomic_DNA"/>
</dbReference>
<dbReference type="Pfam" id="PF11185">
    <property type="entry name" value="DUF2971"/>
    <property type="match status" value="1"/>
</dbReference>
<dbReference type="InterPro" id="IPR021352">
    <property type="entry name" value="DUF2971"/>
</dbReference>